<keyword evidence="8 13" id="KW-1133">Transmembrane helix</keyword>
<proteinExistence type="inferred from homology"/>
<dbReference type="GO" id="GO:0000030">
    <property type="term" value="F:mannosyltransferase activity"/>
    <property type="evidence" value="ECO:0007669"/>
    <property type="project" value="InterPro"/>
</dbReference>
<keyword evidence="20" id="KW-1185">Reference proteome</keyword>
<name>A0A410WSS8_9BACL</name>
<dbReference type="SUPFAM" id="SSF49785">
    <property type="entry name" value="Galactose-binding domain-like"/>
    <property type="match status" value="1"/>
</dbReference>
<accession>A0A410WSS8</accession>
<evidence type="ECO:0000313" key="17">
    <source>
        <dbReference type="EMBL" id="MCY9595681.1"/>
    </source>
</evidence>
<gene>
    <name evidence="17" type="ORF">M5X16_07845</name>
    <name evidence="18" type="ORF">PC41400_07085</name>
</gene>
<feature type="transmembrane region" description="Helical" evidence="13">
    <location>
        <begin position="178"/>
        <end position="202"/>
    </location>
</feature>
<dbReference type="InterPro" id="IPR000421">
    <property type="entry name" value="FA58C"/>
</dbReference>
<feature type="domain" description="F5/8 type C" evidence="14">
    <location>
        <begin position="483"/>
        <end position="570"/>
    </location>
</feature>
<evidence type="ECO:0000256" key="2">
    <source>
        <dbReference type="ARBA" id="ARBA00004922"/>
    </source>
</evidence>
<dbReference type="Proteomes" id="UP001527202">
    <property type="component" value="Unassembled WGS sequence"/>
</dbReference>
<feature type="transmembrane region" description="Helical" evidence="13">
    <location>
        <begin position="12"/>
        <end position="32"/>
    </location>
</feature>
<comment type="pathway">
    <text evidence="2">Protein modification; protein glycosylation.</text>
</comment>
<dbReference type="GO" id="GO:0006493">
    <property type="term" value="P:protein O-linked glycosylation"/>
    <property type="evidence" value="ECO:0007669"/>
    <property type="project" value="InterPro"/>
</dbReference>
<reference evidence="17 20" key="2">
    <citation type="submission" date="2022-05" db="EMBL/GenBank/DDBJ databases">
        <title>Genome Sequencing of Bee-Associated Microbes.</title>
        <authorList>
            <person name="Dunlap C."/>
        </authorList>
    </citation>
    <scope>NUCLEOTIDE SEQUENCE [LARGE SCALE GENOMIC DNA]</scope>
    <source>
        <strain evidence="17 20">NRRL B-23120</strain>
    </source>
</reference>
<evidence type="ECO:0000256" key="10">
    <source>
        <dbReference type="ARBA" id="ARBA00024033"/>
    </source>
</evidence>
<comment type="similarity">
    <text evidence="3">Belongs to the glycosyltransferase 39 family.</text>
</comment>
<dbReference type="KEGG" id="pchi:PC41400_07085"/>
<dbReference type="RefSeq" id="WP_042229393.1">
    <property type="nucleotide sequence ID" value="NZ_CP026520.1"/>
</dbReference>
<evidence type="ECO:0000256" key="5">
    <source>
        <dbReference type="ARBA" id="ARBA00022676"/>
    </source>
</evidence>
<keyword evidence="6 18" id="KW-0808">Transferase</keyword>
<evidence type="ECO:0000256" key="4">
    <source>
        <dbReference type="ARBA" id="ARBA00022475"/>
    </source>
</evidence>
<keyword evidence="5 17" id="KW-0328">Glycosyltransferase</keyword>
<keyword evidence="9 13" id="KW-0472">Membrane</keyword>
<feature type="transmembrane region" description="Helical" evidence="13">
    <location>
        <begin position="971"/>
        <end position="988"/>
    </location>
</feature>
<dbReference type="AlphaFoldDB" id="A0A410WSS8"/>
<dbReference type="PANTHER" id="PTHR10050">
    <property type="entry name" value="DOLICHYL-PHOSPHATE-MANNOSE--PROTEIN MANNOSYLTRANSFERASE"/>
    <property type="match status" value="1"/>
</dbReference>
<evidence type="ECO:0000256" key="1">
    <source>
        <dbReference type="ARBA" id="ARBA00004651"/>
    </source>
</evidence>
<feature type="transmembrane region" description="Helical" evidence="13">
    <location>
        <begin position="309"/>
        <end position="327"/>
    </location>
</feature>
<dbReference type="InterPro" id="IPR027005">
    <property type="entry name" value="PMT-like"/>
</dbReference>
<comment type="subcellular location">
    <subcellularLocation>
        <location evidence="1">Cell membrane</location>
        <topology evidence="1">Multi-pass membrane protein</topology>
    </subcellularLocation>
</comment>
<feature type="transmembrane region" description="Helical" evidence="13">
    <location>
        <begin position="1018"/>
        <end position="1037"/>
    </location>
</feature>
<feature type="transmembrane region" description="Helical" evidence="13">
    <location>
        <begin position="995"/>
        <end position="1012"/>
    </location>
</feature>
<dbReference type="EMBL" id="JAMDMJ010000008">
    <property type="protein sequence ID" value="MCY9595681.1"/>
    <property type="molecule type" value="Genomic_DNA"/>
</dbReference>
<feature type="transmembrane region" description="Helical" evidence="13">
    <location>
        <begin position="353"/>
        <end position="373"/>
    </location>
</feature>
<evidence type="ECO:0000256" key="6">
    <source>
        <dbReference type="ARBA" id="ARBA00022679"/>
    </source>
</evidence>
<sequence length="1090" mass="121533">MQIGETMPKEANVRHAIFALALAAAVLIRFLVAPNVFGYDADVRTFMAWADRAFTVGFGNLYTDPGYFLDYPPGYMYILYLIGAAHHLFGIGWGTGLSLVLLKTPPMLADLLASVLLYRLALRSANVRQAAVLASLYMLNPAVWINSAAWGQVDSLFMLFVLLSLLRVEDKKFPAAAVYLGLAVLLKPQGLLFGPFFLLALLWRVRHKGFGRELAVSAAAGAAAFLLPALPFAWKMEPLWLPKLYFGTLASYPYASLNAFNLLALLGGNFESVDGRLFSLTYGAWGTLLFVLSLLFVLVFFAKNMGRKGAGLYAGFLFATSAFMLMTKMHERYLFYGLLLLLAAYLRSKDRRLLVLFAGFSVTHFANVGYVLWKSVKGVFHIPKHDPVLMLVSLLNVILFVMAWQAARTWAKKSAGADTRPQAGAAAGKGLFAGLMNRGSVAWDRDGAVAARQPLLTKKDGWLMGGITAVYAVIALVNLGSFDAPQTFWKPASQTDTVVADLGATKQLTRIHDFAGAGEGEFRYEFSMDGVTWNDPIDVKSDYTKVFTWNVVKTDRNARYVKITPLATGFALHEAAFFDGASDTPLPVSVLPGDDTQNSGEHRKIFDEQAIVPSAPGYKDGTYFDEIYHARTAYEHLHRIEPYESTHPPLGKILISAGIALFGMNPFGWRIVGTLFGVAMLPLMYVMAKRLFGRTEYAAMATFLFAVDFMHFAQTRISTIDVYGVFFIMLMFAFMYRYTTLSFYDVPLRKTLLPLGLAGVTFGIGAASKWIVIYGGAGLAVMLALSLWERFGEYRQARRSLAEWSREASTAEGPDRVWNGGGPAGAADASGVSAVSGETGQPRIPGVFERFHTSESSDDDRERWTRIVRKFPRNTVYTLLFCVVFYVLIPAAIYAASYIPFMLVPGPGHGFADVITYQQHMYSYHSGLVATHPFSSSWWEWPLMIRPIWYYKGEFVPPGSMSSIVSFGNPLVWWPGLICVLLALWAAVKTKNKPLRFLLIAYASQYLPWMLVPRLTFIYHYFAMVPFMILMITFFLRHLIETRPKLKRWIYVYLAGAAVLFAVFYPLLSGLVVDDSYTGWLRWLPGWSFF</sequence>
<dbReference type="GeneID" id="95374582"/>
<dbReference type="Pfam" id="PF00754">
    <property type="entry name" value="F5_F8_type_C"/>
    <property type="match status" value="1"/>
</dbReference>
<keyword evidence="4" id="KW-1003">Cell membrane</keyword>
<feature type="transmembrane region" description="Helical" evidence="13">
    <location>
        <begin position="667"/>
        <end position="685"/>
    </location>
</feature>
<dbReference type="Pfam" id="PF16192">
    <property type="entry name" value="PMT_4TMC"/>
    <property type="match status" value="1"/>
</dbReference>
<feature type="transmembrane region" description="Helical" evidence="13">
    <location>
        <begin position="77"/>
        <end position="100"/>
    </location>
</feature>
<feature type="transmembrane region" description="Helical" evidence="13">
    <location>
        <begin position="142"/>
        <end position="166"/>
    </location>
</feature>
<feature type="transmembrane region" description="Helical" evidence="13">
    <location>
        <begin position="462"/>
        <end position="482"/>
    </location>
</feature>
<evidence type="ECO:0000256" key="3">
    <source>
        <dbReference type="ARBA" id="ARBA00007222"/>
    </source>
</evidence>
<evidence type="ECO:0000313" key="20">
    <source>
        <dbReference type="Proteomes" id="UP001527202"/>
    </source>
</evidence>
<dbReference type="UniPathway" id="UPA00378"/>
<feature type="domain" description="ArnT-like N-terminal" evidence="15">
    <location>
        <begin position="659"/>
        <end position="792"/>
    </location>
</feature>
<evidence type="ECO:0000256" key="7">
    <source>
        <dbReference type="ARBA" id="ARBA00022692"/>
    </source>
</evidence>
<reference evidence="18 19" key="1">
    <citation type="submission" date="2018-01" db="EMBL/GenBank/DDBJ databases">
        <title>The whole genome sequencing and assembly of Paenibacillus chitinolyticus KCCM 41400 strain.</title>
        <authorList>
            <person name="Kim J.-Y."/>
            <person name="Park M.-K."/>
            <person name="Lee Y.-J."/>
            <person name="Yi H."/>
            <person name="Bahn Y.-S."/>
            <person name="Kim J.F."/>
            <person name="Lee D.-W."/>
        </authorList>
    </citation>
    <scope>NUCLEOTIDE SEQUENCE [LARGE SCALE GENOMIC DNA]</scope>
    <source>
        <strain evidence="18 19">KCCM 41400</strain>
    </source>
</reference>
<feature type="transmembrane region" description="Helical" evidence="13">
    <location>
        <begin position="1049"/>
        <end position="1068"/>
    </location>
</feature>
<evidence type="ECO:0000256" key="11">
    <source>
        <dbReference type="ARBA" id="ARBA00093617"/>
    </source>
</evidence>
<evidence type="ECO:0000256" key="8">
    <source>
        <dbReference type="ARBA" id="ARBA00022989"/>
    </source>
</evidence>
<dbReference type="InterPro" id="IPR003342">
    <property type="entry name" value="ArnT-like_N"/>
</dbReference>
<feature type="transmembrane region" description="Helical" evidence="13">
    <location>
        <begin position="720"/>
        <end position="739"/>
    </location>
</feature>
<dbReference type="Pfam" id="PF09594">
    <property type="entry name" value="GT87"/>
    <property type="match status" value="1"/>
</dbReference>
<feature type="transmembrane region" description="Helical" evidence="13">
    <location>
        <begin position="214"/>
        <end position="234"/>
    </location>
</feature>
<feature type="transmembrane region" description="Helical" evidence="13">
    <location>
        <begin position="388"/>
        <end position="407"/>
    </location>
</feature>
<dbReference type="EMBL" id="CP026520">
    <property type="protein sequence ID" value="QAV17438.1"/>
    <property type="molecule type" value="Genomic_DNA"/>
</dbReference>
<feature type="transmembrane region" description="Helical" evidence="13">
    <location>
        <begin position="246"/>
        <end position="270"/>
    </location>
</feature>
<dbReference type="Pfam" id="PF02366">
    <property type="entry name" value="PMT"/>
    <property type="match status" value="1"/>
</dbReference>
<dbReference type="InterPro" id="IPR008979">
    <property type="entry name" value="Galactose-bd-like_sf"/>
</dbReference>
<keyword evidence="7 13" id="KW-0812">Transmembrane</keyword>
<dbReference type="InterPro" id="IPR018584">
    <property type="entry name" value="GT87"/>
</dbReference>
<feature type="transmembrane region" description="Helical" evidence="13">
    <location>
        <begin position="333"/>
        <end position="348"/>
    </location>
</feature>
<feature type="transmembrane region" description="Helical" evidence="13">
    <location>
        <begin position="282"/>
        <end position="302"/>
    </location>
</feature>
<organism evidence="18 19">
    <name type="scientific">Paenibacillus chitinolyticus</name>
    <dbReference type="NCBI Taxonomy" id="79263"/>
    <lineage>
        <taxon>Bacteria</taxon>
        <taxon>Bacillati</taxon>
        <taxon>Bacillota</taxon>
        <taxon>Bacilli</taxon>
        <taxon>Bacillales</taxon>
        <taxon>Paenibacillaceae</taxon>
        <taxon>Paenibacillus</taxon>
    </lineage>
</organism>
<dbReference type="GO" id="GO:0005886">
    <property type="term" value="C:plasma membrane"/>
    <property type="evidence" value="ECO:0007669"/>
    <property type="project" value="UniProtKB-SubCell"/>
</dbReference>
<dbReference type="Proteomes" id="UP000288943">
    <property type="component" value="Chromosome"/>
</dbReference>
<protein>
    <recommendedName>
        <fullName evidence="11">Polyprenol-phosphate-mannose--protein mannosyltransferase</fullName>
    </recommendedName>
    <alternativeName>
        <fullName evidence="12">Protein O-mannosyltransferase</fullName>
    </alternativeName>
</protein>
<evidence type="ECO:0000313" key="19">
    <source>
        <dbReference type="Proteomes" id="UP000288943"/>
    </source>
</evidence>
<evidence type="ECO:0000259" key="15">
    <source>
        <dbReference type="Pfam" id="PF02366"/>
    </source>
</evidence>
<comment type="similarity">
    <text evidence="10">Belongs to the glycosyltransferase 87 family.</text>
</comment>
<feature type="transmembrane region" description="Helical" evidence="13">
    <location>
        <begin position="773"/>
        <end position="791"/>
    </location>
</feature>
<evidence type="ECO:0000313" key="18">
    <source>
        <dbReference type="EMBL" id="QAV17438.1"/>
    </source>
</evidence>
<dbReference type="InterPro" id="IPR032421">
    <property type="entry name" value="PMT_4TMC"/>
</dbReference>
<evidence type="ECO:0000256" key="13">
    <source>
        <dbReference type="SAM" id="Phobius"/>
    </source>
</evidence>
<evidence type="ECO:0000259" key="16">
    <source>
        <dbReference type="Pfam" id="PF16192"/>
    </source>
</evidence>
<evidence type="ECO:0000256" key="9">
    <source>
        <dbReference type="ARBA" id="ARBA00023136"/>
    </source>
</evidence>
<dbReference type="OrthoDB" id="9776737at2"/>
<feature type="transmembrane region" description="Helical" evidence="13">
    <location>
        <begin position="876"/>
        <end position="899"/>
    </location>
</feature>
<dbReference type="Gene3D" id="2.60.120.260">
    <property type="entry name" value="Galactose-binding domain-like"/>
    <property type="match status" value="1"/>
</dbReference>
<feature type="domain" description="Protein O-mannosyl-transferase C-terminal four TM" evidence="16">
    <location>
        <begin position="911"/>
        <end position="1087"/>
    </location>
</feature>
<evidence type="ECO:0000256" key="12">
    <source>
        <dbReference type="ARBA" id="ARBA00093644"/>
    </source>
</evidence>
<evidence type="ECO:0000259" key="14">
    <source>
        <dbReference type="Pfam" id="PF00754"/>
    </source>
</evidence>